<keyword evidence="1" id="KW-0472">Membrane</keyword>
<dbReference type="AlphaFoldDB" id="A0A7U7J4C5"/>
<proteinExistence type="predicted"/>
<dbReference type="EMBL" id="CBTK010000122">
    <property type="protein sequence ID" value="CDH45107.1"/>
    <property type="molecule type" value="Genomic_DNA"/>
</dbReference>
<organism evidence="2 3">
    <name type="scientific">Candidatus Contendobacter odensis Run_B_J11</name>
    <dbReference type="NCBI Taxonomy" id="1400861"/>
    <lineage>
        <taxon>Bacteria</taxon>
        <taxon>Pseudomonadati</taxon>
        <taxon>Pseudomonadota</taxon>
        <taxon>Gammaproteobacteria</taxon>
        <taxon>Candidatus Competibacteraceae</taxon>
        <taxon>Candidatus Contendibacter</taxon>
    </lineage>
</organism>
<dbReference type="InterPro" id="IPR032092">
    <property type="entry name" value="PilW"/>
</dbReference>
<protein>
    <recommendedName>
        <fullName evidence="4">Type IV pilus assembly protein PilW</fullName>
    </recommendedName>
</protein>
<evidence type="ECO:0000256" key="1">
    <source>
        <dbReference type="SAM" id="Phobius"/>
    </source>
</evidence>
<dbReference type="InterPro" id="IPR012902">
    <property type="entry name" value="N_methyl_site"/>
</dbReference>
<keyword evidence="3" id="KW-1185">Reference proteome</keyword>
<evidence type="ECO:0008006" key="4">
    <source>
        <dbReference type="Google" id="ProtNLM"/>
    </source>
</evidence>
<keyword evidence="1" id="KW-1133">Transmembrane helix</keyword>
<reference evidence="2 3" key="1">
    <citation type="journal article" date="2014" name="ISME J.">
        <title>Candidatus Competibacter-lineage genomes retrieved from metagenomes reveal functional metabolic diversity.</title>
        <authorList>
            <person name="McIlroy S.J."/>
            <person name="Albertsen M."/>
            <person name="Andresen E.K."/>
            <person name="Saunders A.M."/>
            <person name="Kristiansen R."/>
            <person name="Stokholm-Bjerregaard M."/>
            <person name="Nielsen K.L."/>
            <person name="Nielsen P.H."/>
        </authorList>
    </citation>
    <scope>NUCLEOTIDE SEQUENCE [LARGE SCALE GENOMIC DNA]</scope>
    <source>
        <strain evidence="2 3">Run_B_J11</strain>
    </source>
</reference>
<evidence type="ECO:0000313" key="2">
    <source>
        <dbReference type="EMBL" id="CDH45107.1"/>
    </source>
</evidence>
<dbReference type="Pfam" id="PF07963">
    <property type="entry name" value="N_methyl"/>
    <property type="match status" value="1"/>
</dbReference>
<dbReference type="Proteomes" id="UP000019184">
    <property type="component" value="Unassembled WGS sequence"/>
</dbReference>
<keyword evidence="1" id="KW-0812">Transmembrane</keyword>
<feature type="transmembrane region" description="Helical" evidence="1">
    <location>
        <begin position="20"/>
        <end position="42"/>
    </location>
</feature>
<evidence type="ECO:0000313" key="3">
    <source>
        <dbReference type="Proteomes" id="UP000019184"/>
    </source>
</evidence>
<dbReference type="RefSeq" id="WP_034432467.1">
    <property type="nucleotide sequence ID" value="NZ_CBTK010000122.1"/>
</dbReference>
<gene>
    <name evidence="2" type="ORF">BN874_2080009</name>
</gene>
<sequence length="399" mass="42276">MNHIRQFPSLFVRRQRGLSLVEILVALVISLFLIAGVIQLFISSKQTYRNYDALSRLQENGRFALEAMSRDIRMASFTGCPRINPNPVFPIAAHWLANVLTNNAATWWTNFGANSVMGLEGNQVFPDPNISFGTGSGDRVNGTDATILIGGGGGGYSINAVDPSAAPPTLTLAGVGNLGTGSILVICDAQQTSIFQVTGLAGTTVSVGGGAGAPGNCMSGWGSTMASDALNPCAGSPYSYATNAIMTDFIPSAYYVGVSTSGTTYSLYRLQMQVTGATTTASMAAQELVEGVQDMQILYGEDTTNPPDGVVDRYLNANNIANWNNVLSVRVNLLLVSLADNLVPTPQQLMFPPEVVDGGGNLTSGTYSTHPSVICPNDRCLRQIFSTTVGIRNRLRVRS</sequence>
<dbReference type="PROSITE" id="PS00409">
    <property type="entry name" value="PROKAR_NTER_METHYL"/>
    <property type="match status" value="1"/>
</dbReference>
<comment type="caution">
    <text evidence="2">The sequence shown here is derived from an EMBL/GenBank/DDBJ whole genome shotgun (WGS) entry which is preliminary data.</text>
</comment>
<name>A0A7U7J4C5_9GAMM</name>
<accession>A0A7U7J4C5</accession>
<dbReference type="Pfam" id="PF16074">
    <property type="entry name" value="PilW"/>
    <property type="match status" value="1"/>
</dbReference>
<dbReference type="GO" id="GO:0043683">
    <property type="term" value="P:type IV pilus assembly"/>
    <property type="evidence" value="ECO:0007669"/>
    <property type="project" value="InterPro"/>
</dbReference>
<dbReference type="OrthoDB" id="5296662at2"/>